<feature type="domain" description="NAD(P)-binding" evidence="2">
    <location>
        <begin position="25"/>
        <end position="218"/>
    </location>
</feature>
<evidence type="ECO:0000313" key="3">
    <source>
        <dbReference type="EMBL" id="CAH0368158.1"/>
    </source>
</evidence>
<dbReference type="Gene3D" id="3.40.50.720">
    <property type="entry name" value="NAD(P)-binding Rossmann-like Domain"/>
    <property type="match status" value="1"/>
</dbReference>
<dbReference type="InterPro" id="IPR016040">
    <property type="entry name" value="NAD(P)-bd_dom"/>
</dbReference>
<name>A0A8J2SAE0_9STRA</name>
<dbReference type="Pfam" id="PF13460">
    <property type="entry name" value="NAD_binding_10"/>
    <property type="match status" value="1"/>
</dbReference>
<protein>
    <recommendedName>
        <fullName evidence="2">NAD(P)-binding domain-containing protein</fullName>
    </recommendedName>
</protein>
<organism evidence="3 4">
    <name type="scientific">Pelagomonas calceolata</name>
    <dbReference type="NCBI Taxonomy" id="35677"/>
    <lineage>
        <taxon>Eukaryota</taxon>
        <taxon>Sar</taxon>
        <taxon>Stramenopiles</taxon>
        <taxon>Ochrophyta</taxon>
        <taxon>Pelagophyceae</taxon>
        <taxon>Pelagomonadales</taxon>
        <taxon>Pelagomonadaceae</taxon>
        <taxon>Pelagomonas</taxon>
    </lineage>
</organism>
<proteinExistence type="predicted"/>
<evidence type="ECO:0000259" key="2">
    <source>
        <dbReference type="Pfam" id="PF13460"/>
    </source>
</evidence>
<dbReference type="PANTHER" id="PTHR14194:SF86">
    <property type="entry name" value="OS05G0110300 PROTEIN"/>
    <property type="match status" value="1"/>
</dbReference>
<dbReference type="OrthoDB" id="419598at2759"/>
<gene>
    <name evidence="3" type="ORF">PECAL_2P12080</name>
</gene>
<dbReference type="GO" id="GO:0009507">
    <property type="term" value="C:chloroplast"/>
    <property type="evidence" value="ECO:0007669"/>
    <property type="project" value="TreeGrafter"/>
</dbReference>
<comment type="caution">
    <text evidence="3">The sequence shown here is derived from an EMBL/GenBank/DDBJ whole genome shotgun (WGS) entry which is preliminary data.</text>
</comment>
<reference evidence="3" key="1">
    <citation type="submission" date="2021-11" db="EMBL/GenBank/DDBJ databases">
        <authorList>
            <consortium name="Genoscope - CEA"/>
            <person name="William W."/>
        </authorList>
    </citation>
    <scope>NUCLEOTIDE SEQUENCE</scope>
</reference>
<accession>A0A8J2SAE0</accession>
<keyword evidence="4" id="KW-1185">Reference proteome</keyword>
<dbReference type="InterPro" id="IPR044163">
    <property type="entry name" value="SARED1-like"/>
</dbReference>
<dbReference type="InterPro" id="IPR036291">
    <property type="entry name" value="NAD(P)-bd_dom_sf"/>
</dbReference>
<dbReference type="SUPFAM" id="SSF51735">
    <property type="entry name" value="NAD(P)-binding Rossmann-fold domains"/>
    <property type="match status" value="1"/>
</dbReference>
<dbReference type="EMBL" id="CAKKNE010000002">
    <property type="protein sequence ID" value="CAH0368158.1"/>
    <property type="molecule type" value="Genomic_DNA"/>
</dbReference>
<feature type="chain" id="PRO_5035286881" description="NAD(P)-binding domain-containing protein" evidence="1">
    <location>
        <begin position="17"/>
        <end position="255"/>
    </location>
</feature>
<dbReference type="Proteomes" id="UP000789595">
    <property type="component" value="Unassembled WGS sequence"/>
</dbReference>
<dbReference type="PANTHER" id="PTHR14194">
    <property type="entry name" value="NITROGEN METABOLIC REGULATION PROTEIN NMR-RELATED"/>
    <property type="match status" value="1"/>
</dbReference>
<feature type="signal peptide" evidence="1">
    <location>
        <begin position="1"/>
        <end position="16"/>
    </location>
</feature>
<keyword evidence="1" id="KW-0732">Signal</keyword>
<sequence length="255" mass="26276">MPLSLLLALATAHAITQPPDVLITGATGRLGSLLYQQAKADTRIGSVRAFVYNVTKARAALGCQKCDPSEGIYVGDVRNPLALNAAANGVDAVLVAVGASPSDTPAVAKAIEVDGVENTARAIYASKGAAGQVVLCSSMGTTLPSPDPRQGGSILFYKLNAEASLLAADVNSVVVKPCGLSLSPAGQSDLLVGQDDSLLNLTVPVVARADVARVMIEATVRREAQLRFDLCARRGAPTTDLGALLDAARYPSARR</sequence>
<dbReference type="GO" id="GO:0016491">
    <property type="term" value="F:oxidoreductase activity"/>
    <property type="evidence" value="ECO:0007669"/>
    <property type="project" value="InterPro"/>
</dbReference>
<dbReference type="AlphaFoldDB" id="A0A8J2SAE0"/>
<evidence type="ECO:0000313" key="4">
    <source>
        <dbReference type="Proteomes" id="UP000789595"/>
    </source>
</evidence>
<evidence type="ECO:0000256" key="1">
    <source>
        <dbReference type="SAM" id="SignalP"/>
    </source>
</evidence>